<dbReference type="AlphaFoldDB" id="A0A6M1SS66"/>
<accession>A0A6M1SS66</accession>
<feature type="transmembrane region" description="Helical" evidence="1">
    <location>
        <begin position="96"/>
        <end position="115"/>
    </location>
</feature>
<name>A0A6M1SS66_9BACT</name>
<evidence type="ECO:0000313" key="3">
    <source>
        <dbReference type="EMBL" id="NGP75026.1"/>
    </source>
</evidence>
<keyword evidence="1" id="KW-0472">Membrane</keyword>
<dbReference type="EMBL" id="JAALLT010000001">
    <property type="protein sequence ID" value="NGP75026.1"/>
    <property type="molecule type" value="Genomic_DNA"/>
</dbReference>
<keyword evidence="1" id="KW-0812">Transmembrane</keyword>
<keyword evidence="4" id="KW-1185">Reference proteome</keyword>
<evidence type="ECO:0000256" key="1">
    <source>
        <dbReference type="SAM" id="Phobius"/>
    </source>
</evidence>
<organism evidence="3 4">
    <name type="scientific">Halalkalibaculum roseum</name>
    <dbReference type="NCBI Taxonomy" id="2709311"/>
    <lineage>
        <taxon>Bacteria</taxon>
        <taxon>Pseudomonadati</taxon>
        <taxon>Balneolota</taxon>
        <taxon>Balneolia</taxon>
        <taxon>Balneolales</taxon>
        <taxon>Balneolaceae</taxon>
        <taxon>Halalkalibaculum</taxon>
    </lineage>
</organism>
<dbReference type="RefSeq" id="WP_165138015.1">
    <property type="nucleotide sequence ID" value="NZ_JAALLT010000001.1"/>
</dbReference>
<sequence>MKHAITSLFLLLFFFLSVASHAQTIETKKDNYYLQGKKLKMSEVMDLMKPYPEIHKMMRSGVATGYLSLPVSLGGISLIMAGWIEGMDFFDHEAEANYTLIGVGSGLTIVGLIIGTSARSQRRSAVELYNYESRGTFQSPIRTLHLEATGTSVKMRFSF</sequence>
<evidence type="ECO:0000256" key="2">
    <source>
        <dbReference type="SAM" id="SignalP"/>
    </source>
</evidence>
<comment type="caution">
    <text evidence="3">The sequence shown here is derived from an EMBL/GenBank/DDBJ whole genome shotgun (WGS) entry which is preliminary data.</text>
</comment>
<feature type="chain" id="PRO_5026671555" evidence="2">
    <location>
        <begin position="23"/>
        <end position="159"/>
    </location>
</feature>
<feature type="signal peptide" evidence="2">
    <location>
        <begin position="1"/>
        <end position="22"/>
    </location>
</feature>
<keyword evidence="1" id="KW-1133">Transmembrane helix</keyword>
<dbReference type="Proteomes" id="UP000473278">
    <property type="component" value="Unassembled WGS sequence"/>
</dbReference>
<evidence type="ECO:0000313" key="4">
    <source>
        <dbReference type="Proteomes" id="UP000473278"/>
    </source>
</evidence>
<protein>
    <submittedName>
        <fullName evidence="3">Uncharacterized protein</fullName>
    </submittedName>
</protein>
<reference evidence="3 4" key="1">
    <citation type="submission" date="2020-02" db="EMBL/GenBank/DDBJ databases">
        <title>Balneolaceae bacterium YR4-1, complete genome.</title>
        <authorList>
            <person name="Li Y."/>
            <person name="Wu S."/>
        </authorList>
    </citation>
    <scope>NUCLEOTIDE SEQUENCE [LARGE SCALE GENOMIC DNA]</scope>
    <source>
        <strain evidence="3 4">YR4-1</strain>
    </source>
</reference>
<proteinExistence type="predicted"/>
<keyword evidence="2" id="KW-0732">Signal</keyword>
<feature type="transmembrane region" description="Helical" evidence="1">
    <location>
        <begin position="65"/>
        <end position="84"/>
    </location>
</feature>
<gene>
    <name evidence="3" type="ORF">G3570_00155</name>
</gene>